<dbReference type="GO" id="GO:0046872">
    <property type="term" value="F:metal ion binding"/>
    <property type="evidence" value="ECO:0007669"/>
    <property type="project" value="UniProtKB-KW"/>
</dbReference>
<evidence type="ECO:0000256" key="4">
    <source>
        <dbReference type="ARBA" id="ARBA00022759"/>
    </source>
</evidence>
<dbReference type="SUPFAM" id="SSF47807">
    <property type="entry name" value="5' to 3' exonuclease, C-terminal subdomain"/>
    <property type="match status" value="1"/>
</dbReference>
<dbReference type="SMART" id="SM00484">
    <property type="entry name" value="XPGI"/>
    <property type="match status" value="1"/>
</dbReference>
<dbReference type="Pfam" id="PF25386">
    <property type="entry name" value="Chromo_SEND1"/>
    <property type="match status" value="1"/>
</dbReference>
<protein>
    <submittedName>
        <fullName evidence="11">FLAP ENDONUCLEASE FAMILY MEMBER</fullName>
    </submittedName>
</protein>
<evidence type="ECO:0000256" key="9">
    <source>
        <dbReference type="ARBA" id="ARBA00038112"/>
    </source>
</evidence>
<dbReference type="InterPro" id="IPR036279">
    <property type="entry name" value="5-3_exonuclease_C_sf"/>
</dbReference>
<dbReference type="Gene3D" id="3.40.50.1010">
    <property type="entry name" value="5'-nuclease"/>
    <property type="match status" value="1"/>
</dbReference>
<organism evidence="11 12">
    <name type="scientific">Salix koriyanagi</name>
    <dbReference type="NCBI Taxonomy" id="2511006"/>
    <lineage>
        <taxon>Eukaryota</taxon>
        <taxon>Viridiplantae</taxon>
        <taxon>Streptophyta</taxon>
        <taxon>Embryophyta</taxon>
        <taxon>Tracheophyta</taxon>
        <taxon>Spermatophyta</taxon>
        <taxon>Magnoliopsida</taxon>
        <taxon>eudicotyledons</taxon>
        <taxon>Gunneridae</taxon>
        <taxon>Pentapetalae</taxon>
        <taxon>rosids</taxon>
        <taxon>fabids</taxon>
        <taxon>Malpighiales</taxon>
        <taxon>Salicaceae</taxon>
        <taxon>Saliceae</taxon>
        <taxon>Salix</taxon>
    </lineage>
</organism>
<dbReference type="SUPFAM" id="SSF54160">
    <property type="entry name" value="Chromo domain-like"/>
    <property type="match status" value="1"/>
</dbReference>
<dbReference type="Gene3D" id="2.40.50.40">
    <property type="match status" value="1"/>
</dbReference>
<dbReference type="PRINTS" id="PR00853">
    <property type="entry name" value="XPGRADSUPER"/>
</dbReference>
<dbReference type="InterPro" id="IPR029060">
    <property type="entry name" value="PIN-like_dom_sf"/>
</dbReference>
<dbReference type="InterPro" id="IPR000953">
    <property type="entry name" value="Chromo/chromo_shadow_dom"/>
</dbReference>
<dbReference type="InterPro" id="IPR057340">
    <property type="entry name" value="Chromo_SEND1"/>
</dbReference>
<keyword evidence="5" id="KW-0227">DNA damage</keyword>
<name>A0A9Q0PJ29_9ROSI</name>
<dbReference type="InterPro" id="IPR006084">
    <property type="entry name" value="XPG/Rad2"/>
</dbReference>
<dbReference type="InterPro" id="IPR016197">
    <property type="entry name" value="Chromo-like_dom_sf"/>
</dbReference>
<feature type="domain" description="Chromo" evidence="10">
    <location>
        <begin position="353"/>
        <end position="413"/>
    </location>
</feature>
<dbReference type="InterPro" id="IPR006086">
    <property type="entry name" value="XPG-I_dom"/>
</dbReference>
<dbReference type="PANTHER" id="PTHR11081">
    <property type="entry name" value="FLAP ENDONUCLEASE FAMILY MEMBER"/>
    <property type="match status" value="1"/>
</dbReference>
<reference evidence="11" key="2">
    <citation type="journal article" date="2023" name="Int. J. Mol. Sci.">
        <title>De Novo Assembly and Annotation of 11 Diverse Shrub Willow (Salix) Genomes Reveals Novel Gene Organization in Sex-Linked Regions.</title>
        <authorList>
            <person name="Hyden B."/>
            <person name="Feng K."/>
            <person name="Yates T.B."/>
            <person name="Jawdy S."/>
            <person name="Cereghino C."/>
            <person name="Smart L.B."/>
            <person name="Muchero W."/>
        </authorList>
    </citation>
    <scope>NUCLEOTIDE SEQUENCE</scope>
    <source>
        <tissue evidence="11">Shoot tip</tissue>
    </source>
</reference>
<dbReference type="AlphaFoldDB" id="A0A9Q0PJ29"/>
<evidence type="ECO:0000256" key="6">
    <source>
        <dbReference type="ARBA" id="ARBA00022801"/>
    </source>
</evidence>
<keyword evidence="7" id="KW-0460">Magnesium</keyword>
<evidence type="ECO:0000256" key="2">
    <source>
        <dbReference type="ARBA" id="ARBA00022722"/>
    </source>
</evidence>
<dbReference type="CDD" id="cd09869">
    <property type="entry name" value="PIN_GEN1"/>
    <property type="match status" value="1"/>
</dbReference>
<dbReference type="CDD" id="cd09900">
    <property type="entry name" value="H3TH_XPG-like"/>
    <property type="match status" value="1"/>
</dbReference>
<sequence length="507" mass="56205">MGVKNLWDILESCKKTLPLHHLQNKRVCIDLSCWIVQLQNVNKTHCGLVKDKPYIRNLFHRLRALIALNCSLIFVADGSIPAIKLATYRRRLNLGLEVTQDETNLQNACSLQRNMGSEFSCMIKEAKDIGLALGIPCLDSIEEAEAQCALLNSESLCDGCFSSDSDVFLFGARTVYRDICLGEGHVVCYEMAEVERKLGFGRNSLITLALILGSDYSPGVHGLGPESACQIVSSIGDSDVKKQTLWILKSILMETITIQKGKNECLRVIDAYLKPKCHPADSDAVCRVLSQHPFQRLKLQRKCAHFFEWPPEKTDEYTLPKIAERDLRRLANLRSTSSELGVDPPLQKVPVKCPVSRVVKQRKVQGTECFEVLWEGYDGLQTSIVPSDLLESACPEKIAEFEEKTALGRKQNQRKPASKKSENRLAMAKIDLKLQNLLLDIESGSNTACSASFSSKAAISEDRTTSTAVCLTKQDPHNAGCRAALSADTSQYEVIDLSSPSPVAHSY</sequence>
<dbReference type="FunFam" id="1.10.150.20:FF:000030">
    <property type="entry name" value="Flap endonuclease GEN-like 1"/>
    <property type="match status" value="1"/>
</dbReference>
<keyword evidence="6" id="KW-0378">Hydrolase</keyword>
<keyword evidence="4 11" id="KW-0255">Endonuclease</keyword>
<proteinExistence type="inferred from homology"/>
<keyword evidence="2" id="KW-0540">Nuclease</keyword>
<keyword evidence="3" id="KW-0479">Metal-binding</keyword>
<dbReference type="Gene3D" id="1.10.150.20">
    <property type="entry name" value="5' to 3' exonuclease, C-terminal subdomain"/>
    <property type="match status" value="1"/>
</dbReference>
<evidence type="ECO:0000259" key="10">
    <source>
        <dbReference type="PROSITE" id="PS50013"/>
    </source>
</evidence>
<reference evidence="11" key="1">
    <citation type="submission" date="2022-11" db="EMBL/GenBank/DDBJ databases">
        <authorList>
            <person name="Hyden B.L."/>
            <person name="Feng K."/>
            <person name="Yates T."/>
            <person name="Jawdy S."/>
            <person name="Smart L.B."/>
            <person name="Muchero W."/>
        </authorList>
    </citation>
    <scope>NUCLEOTIDE SEQUENCE</scope>
    <source>
        <tissue evidence="11">Shoot tip</tissue>
    </source>
</reference>
<evidence type="ECO:0000256" key="7">
    <source>
        <dbReference type="ARBA" id="ARBA00022842"/>
    </source>
</evidence>
<dbReference type="SMART" id="SM00485">
    <property type="entry name" value="XPGN"/>
    <property type="match status" value="1"/>
</dbReference>
<keyword evidence="12" id="KW-1185">Reference proteome</keyword>
<comment type="cofactor">
    <cofactor evidence="1">
        <name>Mg(2+)</name>
        <dbReference type="ChEBI" id="CHEBI:18420"/>
    </cofactor>
</comment>
<dbReference type="GO" id="GO:0009650">
    <property type="term" value="P:UV protection"/>
    <property type="evidence" value="ECO:0007669"/>
    <property type="project" value="UniProtKB-ARBA"/>
</dbReference>
<gene>
    <name evidence="11" type="ORF">OIU74_017294</name>
</gene>
<dbReference type="Proteomes" id="UP001151752">
    <property type="component" value="Chromosome 15W"/>
</dbReference>
<evidence type="ECO:0000256" key="5">
    <source>
        <dbReference type="ARBA" id="ARBA00022763"/>
    </source>
</evidence>
<dbReference type="InterPro" id="IPR006085">
    <property type="entry name" value="XPG_DNA_repair_N"/>
</dbReference>
<dbReference type="EMBL" id="JAPFFM010000019">
    <property type="protein sequence ID" value="KAJ6688754.1"/>
    <property type="molecule type" value="Genomic_DNA"/>
</dbReference>
<dbReference type="PROSITE" id="PS50013">
    <property type="entry name" value="CHROMO_2"/>
    <property type="match status" value="1"/>
</dbReference>
<keyword evidence="8" id="KW-0234">DNA repair</keyword>
<dbReference type="GO" id="GO:0006281">
    <property type="term" value="P:DNA repair"/>
    <property type="evidence" value="ECO:0007669"/>
    <property type="project" value="UniProtKB-KW"/>
</dbReference>
<evidence type="ECO:0000256" key="8">
    <source>
        <dbReference type="ARBA" id="ARBA00023204"/>
    </source>
</evidence>
<dbReference type="InterPro" id="IPR008918">
    <property type="entry name" value="HhH2"/>
</dbReference>
<accession>A0A9Q0PJ29</accession>
<evidence type="ECO:0000313" key="12">
    <source>
        <dbReference type="Proteomes" id="UP001151752"/>
    </source>
</evidence>
<dbReference type="PANTHER" id="PTHR11081:SF54">
    <property type="entry name" value="SINGLE-STRAND DNA ENDONUCLEASE 1"/>
    <property type="match status" value="1"/>
</dbReference>
<dbReference type="CDD" id="cd00024">
    <property type="entry name" value="CD_CSD"/>
    <property type="match status" value="1"/>
</dbReference>
<dbReference type="GO" id="GO:0003677">
    <property type="term" value="F:DNA binding"/>
    <property type="evidence" value="ECO:0007669"/>
    <property type="project" value="InterPro"/>
</dbReference>
<dbReference type="GO" id="GO:0017108">
    <property type="term" value="F:5'-flap endonuclease activity"/>
    <property type="evidence" value="ECO:0007669"/>
    <property type="project" value="TreeGrafter"/>
</dbReference>
<evidence type="ECO:0000256" key="1">
    <source>
        <dbReference type="ARBA" id="ARBA00001946"/>
    </source>
</evidence>
<dbReference type="Pfam" id="PF00867">
    <property type="entry name" value="XPG_I"/>
    <property type="match status" value="1"/>
</dbReference>
<dbReference type="SUPFAM" id="SSF88723">
    <property type="entry name" value="PIN domain-like"/>
    <property type="match status" value="1"/>
</dbReference>
<evidence type="ECO:0000313" key="11">
    <source>
        <dbReference type="EMBL" id="KAJ6688754.1"/>
    </source>
</evidence>
<evidence type="ECO:0000256" key="3">
    <source>
        <dbReference type="ARBA" id="ARBA00022723"/>
    </source>
</evidence>
<comment type="caution">
    <text evidence="11">The sequence shown here is derived from an EMBL/GenBank/DDBJ whole genome shotgun (WGS) entry which is preliminary data.</text>
</comment>
<comment type="similarity">
    <text evidence="9">Belongs to the XPG/RAD2 endonuclease family. GEN subfamily.</text>
</comment>
<dbReference type="SMART" id="SM00279">
    <property type="entry name" value="HhH2"/>
    <property type="match status" value="1"/>
</dbReference>
<dbReference type="Pfam" id="PF00752">
    <property type="entry name" value="XPG_N"/>
    <property type="match status" value="1"/>
</dbReference>